<dbReference type="InterPro" id="IPR049492">
    <property type="entry name" value="BD-FAE-like_dom"/>
</dbReference>
<accession>A0A9W5YWW1</accession>
<evidence type="ECO:0000313" key="2">
    <source>
        <dbReference type="EMBL" id="GKZ25035.1"/>
    </source>
</evidence>
<comment type="caution">
    <text evidence="2">The sequence shown here is derived from an EMBL/GenBank/DDBJ whole genome shotgun (WGS) entry which is preliminary data.</text>
</comment>
<gene>
    <name evidence="2" type="ORF">AbraCBS73388_000469</name>
</gene>
<evidence type="ECO:0000313" key="3">
    <source>
        <dbReference type="Proteomes" id="UP001143548"/>
    </source>
</evidence>
<dbReference type="EMBL" id="BROQ01000100">
    <property type="protein sequence ID" value="GKZ25035.1"/>
    <property type="molecule type" value="Genomic_DNA"/>
</dbReference>
<dbReference type="Gene3D" id="3.40.50.1820">
    <property type="entry name" value="alpha/beta hydrolase"/>
    <property type="match status" value="1"/>
</dbReference>
<feature type="domain" description="BD-FAE-like" evidence="1">
    <location>
        <begin position="40"/>
        <end position="108"/>
    </location>
</feature>
<organism evidence="2 3">
    <name type="scientific">Aspergillus brasiliensis</name>
    <dbReference type="NCBI Taxonomy" id="319629"/>
    <lineage>
        <taxon>Eukaryota</taxon>
        <taxon>Fungi</taxon>
        <taxon>Dikarya</taxon>
        <taxon>Ascomycota</taxon>
        <taxon>Pezizomycotina</taxon>
        <taxon>Eurotiomycetes</taxon>
        <taxon>Eurotiomycetidae</taxon>
        <taxon>Eurotiales</taxon>
        <taxon>Aspergillaceae</taxon>
        <taxon>Aspergillus</taxon>
        <taxon>Aspergillus subgen. Circumdati</taxon>
    </lineage>
</organism>
<sequence>MPPPPLTVQYKEANGSKITADIYLPPLLEPTTTTSTGNDTPKKYPVLINIHGGVFMLGHSRMVSMPQVDDCLARSWIVVVPNHRLCPQVNMLEGPITDIRDLLAWIYDGQLDTFLAGTGADAALYQ</sequence>
<dbReference type="Pfam" id="PF20434">
    <property type="entry name" value="BD-FAE"/>
    <property type="match status" value="1"/>
</dbReference>
<proteinExistence type="predicted"/>
<evidence type="ECO:0000259" key="1">
    <source>
        <dbReference type="Pfam" id="PF20434"/>
    </source>
</evidence>
<reference evidence="2" key="1">
    <citation type="submission" date="2022-07" db="EMBL/GenBank/DDBJ databases">
        <title>Taxonomy of Aspergillus series Nigri: significant species reduction supported by multi-species coalescent approaches.</title>
        <authorList>
            <person name="Bian C."/>
            <person name="Kusuya Y."/>
            <person name="Sklenar F."/>
            <person name="D'hooge E."/>
            <person name="Yaguchi T."/>
            <person name="Takahashi H."/>
            <person name="Hubka V."/>
        </authorList>
    </citation>
    <scope>NUCLEOTIDE SEQUENCE</scope>
    <source>
        <strain evidence="2">CBS 733.88</strain>
    </source>
</reference>
<dbReference type="Proteomes" id="UP001143548">
    <property type="component" value="Unassembled WGS sequence"/>
</dbReference>
<dbReference type="AlphaFoldDB" id="A0A9W5YWW1"/>
<dbReference type="InterPro" id="IPR029058">
    <property type="entry name" value="AB_hydrolase_fold"/>
</dbReference>
<name>A0A9W5YWW1_9EURO</name>
<protein>
    <recommendedName>
        <fullName evidence="1">BD-FAE-like domain-containing protein</fullName>
    </recommendedName>
</protein>
<dbReference type="SUPFAM" id="SSF53474">
    <property type="entry name" value="alpha/beta-Hydrolases"/>
    <property type="match status" value="1"/>
</dbReference>
<feature type="non-terminal residue" evidence="2">
    <location>
        <position position="126"/>
    </location>
</feature>